<keyword evidence="5" id="KW-0408">Iron</keyword>
<protein>
    <submittedName>
        <fullName evidence="7">Carotenoid oxygenase family protein</fullName>
    </submittedName>
</protein>
<comment type="caution">
    <text evidence="7">The sequence shown here is derived from an EMBL/GenBank/DDBJ whole genome shotgun (WGS) entry which is preliminary data.</text>
</comment>
<evidence type="ECO:0000256" key="2">
    <source>
        <dbReference type="ARBA" id="ARBA00006787"/>
    </source>
</evidence>
<dbReference type="PANTHER" id="PTHR10543:SF89">
    <property type="entry name" value="CAROTENOID 9,10(9',10')-CLEAVAGE DIOXYGENASE 1"/>
    <property type="match status" value="1"/>
</dbReference>
<comment type="similarity">
    <text evidence="2">Belongs to the carotenoid oxygenase family.</text>
</comment>
<name>A0ABV4B9J9_9GAMM</name>
<dbReference type="Pfam" id="PF03055">
    <property type="entry name" value="RPE65"/>
    <property type="match status" value="1"/>
</dbReference>
<feature type="region of interest" description="Disordered" evidence="6">
    <location>
        <begin position="489"/>
        <end position="519"/>
    </location>
</feature>
<dbReference type="InterPro" id="IPR004294">
    <property type="entry name" value="Carotenoid_Oase"/>
</dbReference>
<evidence type="ECO:0000313" key="8">
    <source>
        <dbReference type="Proteomes" id="UP001564408"/>
    </source>
</evidence>
<proteinExistence type="inferred from homology"/>
<evidence type="ECO:0000256" key="5">
    <source>
        <dbReference type="ARBA" id="ARBA00023004"/>
    </source>
</evidence>
<sequence length="519" mass="57539">MLPDFDRLRMRHTLDAAFRTVTEEHTNRPLAVDGQVPIELEGVLYRNGPGRFERGGHRYGHWFDGDGHLVRLALRDGAARYSNRFVRTAEFRAEESSGQILYRAFGGNRPGGLAPNFLRARFKNAANTNVIWQGGRLLALWEGGPPHRLDPVTLETLGTEDFGGRLRTPFSPLERLLSPLMPFTAHPKIDPETGAMVAFGLMFGYPSRLLIYDVDGQGQMAPPRVVTLERLSFVHDLAVTREWIAFLLPQVHFEALPALLGLTPPAAALRLNTDRPMRLLLLPRDGGPPRIFPTKPGFVFHVAQSFDGDDGSLIIDVVRYGRYPPLSDVQSFLEDTDPGSLPRLERLIIDPRRGSVTCRSLGSGQAELPRVAPSPFGKPRRLIYSLTAPIDRALPVLTSLQRLDTDTGTRVVRDFGWDLPGEPIVVTGDDGRERWILTLVYRSTEDVSELLILDAEDLHTVATARLPHAVPPGLHGCWVARRSGSSFPIGHDETWGHQGQSVDERPPASMHGRLAAALP</sequence>
<reference evidence="7 8" key="1">
    <citation type="submission" date="2024-05" db="EMBL/GenBank/DDBJ databases">
        <title>Genome Sequence and Characterization of the New Strain Purple Sulfur Bacterium of Genus Thioalkalicoccus.</title>
        <authorList>
            <person name="Bryantseva I.A."/>
            <person name="Kyndt J.A."/>
            <person name="Imhoff J.F."/>
        </authorList>
    </citation>
    <scope>NUCLEOTIDE SEQUENCE [LARGE SCALE GENOMIC DNA]</scope>
    <source>
        <strain evidence="7 8">Um2</strain>
    </source>
</reference>
<keyword evidence="3" id="KW-0479">Metal-binding</keyword>
<dbReference type="EMBL" id="JBDKXB010000001">
    <property type="protein sequence ID" value="MEY6431045.1"/>
    <property type="molecule type" value="Genomic_DNA"/>
</dbReference>
<evidence type="ECO:0000256" key="1">
    <source>
        <dbReference type="ARBA" id="ARBA00001954"/>
    </source>
</evidence>
<evidence type="ECO:0000313" key="7">
    <source>
        <dbReference type="EMBL" id="MEY6431045.1"/>
    </source>
</evidence>
<evidence type="ECO:0000256" key="3">
    <source>
        <dbReference type="ARBA" id="ARBA00022723"/>
    </source>
</evidence>
<gene>
    <name evidence="7" type="ORF">ABC977_01325</name>
</gene>
<dbReference type="RefSeq" id="WP_369665419.1">
    <property type="nucleotide sequence ID" value="NZ_JBDKXB010000001.1"/>
</dbReference>
<dbReference type="Proteomes" id="UP001564408">
    <property type="component" value="Unassembled WGS sequence"/>
</dbReference>
<keyword evidence="8" id="KW-1185">Reference proteome</keyword>
<evidence type="ECO:0000256" key="6">
    <source>
        <dbReference type="SAM" id="MobiDB-lite"/>
    </source>
</evidence>
<dbReference type="PANTHER" id="PTHR10543">
    <property type="entry name" value="BETA-CAROTENE DIOXYGENASE"/>
    <property type="match status" value="1"/>
</dbReference>
<comment type="cofactor">
    <cofactor evidence="1">
        <name>Fe(2+)</name>
        <dbReference type="ChEBI" id="CHEBI:29033"/>
    </cofactor>
</comment>
<evidence type="ECO:0000256" key="4">
    <source>
        <dbReference type="ARBA" id="ARBA00023002"/>
    </source>
</evidence>
<keyword evidence="4" id="KW-0560">Oxidoreductase</keyword>
<accession>A0ABV4B9J9</accession>
<organism evidence="7 8">
    <name type="scientific">Thioalkalicoccus limnaeus</name>
    <dbReference type="NCBI Taxonomy" id="120681"/>
    <lineage>
        <taxon>Bacteria</taxon>
        <taxon>Pseudomonadati</taxon>
        <taxon>Pseudomonadota</taxon>
        <taxon>Gammaproteobacteria</taxon>
        <taxon>Chromatiales</taxon>
        <taxon>Chromatiaceae</taxon>
        <taxon>Thioalkalicoccus</taxon>
    </lineage>
</organism>